<protein>
    <recommendedName>
        <fullName evidence="3">DUF6591 domain-containing protein</fullName>
    </recommendedName>
</protein>
<keyword evidence="2" id="KW-0732">Signal</keyword>
<dbReference type="InterPro" id="IPR046526">
    <property type="entry name" value="DUF6591"/>
</dbReference>
<gene>
    <name evidence="4" type="ORF">H8R91_10230</name>
</gene>
<evidence type="ECO:0000313" key="4">
    <source>
        <dbReference type="EMBL" id="MBC5728885.1"/>
    </source>
</evidence>
<feature type="signal peptide" evidence="2">
    <location>
        <begin position="1"/>
        <end position="30"/>
    </location>
</feature>
<feature type="domain" description="DUF6591" evidence="3">
    <location>
        <begin position="221"/>
        <end position="315"/>
    </location>
</feature>
<feature type="compositionally biased region" description="Polar residues" evidence="1">
    <location>
        <begin position="39"/>
        <end position="63"/>
    </location>
</feature>
<feature type="region of interest" description="Disordered" evidence="1">
    <location>
        <begin position="39"/>
        <end position="64"/>
    </location>
</feature>
<organism evidence="4 5">
    <name type="scientific">Ruminococcus intestinalis</name>
    <dbReference type="NCBI Taxonomy" id="2763066"/>
    <lineage>
        <taxon>Bacteria</taxon>
        <taxon>Bacillati</taxon>
        <taxon>Bacillota</taxon>
        <taxon>Clostridia</taxon>
        <taxon>Eubacteriales</taxon>
        <taxon>Oscillospiraceae</taxon>
        <taxon>Ruminococcus</taxon>
    </lineage>
</organism>
<sequence>MVIIMKNTVKKNLCTFIAVIVAASATIVFAGCSDNGAPQASTGSEGVASQTSDDASAVSQTKQPAKKRETIKIDDIAWNVDQGIVDGEKYVLLDYTNNSKYTVTDFEMTFKEKGSVTEEDKENFYNEIKDKFSMSDDDISELKQRDISMHAETEKIVEPGESAKNINCYYYSGIYYLKDMNHFNLVEPDVATIKYINDNKIYTSYYDFSTKKYSEDENTEEAYYWTTSELGTKIPKPDVKVVKKCIDNEDSFGFEAYGLSLDQFNEYVDKCKQLGFTVDESSYEGYYSADDKDGYNVYLSYKEDDDYMTVTIDAPSE</sequence>
<accession>A0ABR7HN13</accession>
<dbReference type="PROSITE" id="PS51257">
    <property type="entry name" value="PROKAR_LIPOPROTEIN"/>
    <property type="match status" value="1"/>
</dbReference>
<evidence type="ECO:0000256" key="2">
    <source>
        <dbReference type="SAM" id="SignalP"/>
    </source>
</evidence>
<proteinExistence type="predicted"/>
<evidence type="ECO:0000259" key="3">
    <source>
        <dbReference type="Pfam" id="PF20234"/>
    </source>
</evidence>
<feature type="chain" id="PRO_5045675403" description="DUF6591 domain-containing protein" evidence="2">
    <location>
        <begin position="31"/>
        <end position="317"/>
    </location>
</feature>
<evidence type="ECO:0000256" key="1">
    <source>
        <dbReference type="SAM" id="MobiDB-lite"/>
    </source>
</evidence>
<dbReference type="EMBL" id="JACOPS010000005">
    <property type="protein sequence ID" value="MBC5728885.1"/>
    <property type="molecule type" value="Genomic_DNA"/>
</dbReference>
<keyword evidence="5" id="KW-1185">Reference proteome</keyword>
<dbReference type="Pfam" id="PF20234">
    <property type="entry name" value="DUF6591"/>
    <property type="match status" value="1"/>
</dbReference>
<dbReference type="Proteomes" id="UP000636755">
    <property type="component" value="Unassembled WGS sequence"/>
</dbReference>
<name>A0ABR7HN13_9FIRM</name>
<comment type="caution">
    <text evidence="4">The sequence shown here is derived from an EMBL/GenBank/DDBJ whole genome shotgun (WGS) entry which is preliminary data.</text>
</comment>
<reference evidence="4 5" key="1">
    <citation type="submission" date="2020-08" db="EMBL/GenBank/DDBJ databases">
        <title>Genome public.</title>
        <authorList>
            <person name="Liu C."/>
            <person name="Sun Q."/>
        </authorList>
    </citation>
    <scope>NUCLEOTIDE SEQUENCE [LARGE SCALE GENOMIC DNA]</scope>
    <source>
        <strain evidence="4 5">NSJ-71</strain>
    </source>
</reference>
<evidence type="ECO:0000313" key="5">
    <source>
        <dbReference type="Proteomes" id="UP000636755"/>
    </source>
</evidence>
<dbReference type="RefSeq" id="WP_186936019.1">
    <property type="nucleotide sequence ID" value="NZ_JACOPS010000005.1"/>
</dbReference>